<evidence type="ECO:0000256" key="3">
    <source>
        <dbReference type="ARBA" id="ARBA00023125"/>
    </source>
</evidence>
<organism evidence="6 7">
    <name type="scientific">[Empedobacter] haloabium</name>
    <dbReference type="NCBI Taxonomy" id="592317"/>
    <lineage>
        <taxon>Bacteria</taxon>
        <taxon>Pseudomonadati</taxon>
        <taxon>Pseudomonadota</taxon>
        <taxon>Betaproteobacteria</taxon>
        <taxon>Burkholderiales</taxon>
        <taxon>Oxalobacteraceae</taxon>
        <taxon>Telluria group</taxon>
        <taxon>Telluria group incertae sedis</taxon>
    </lineage>
</organism>
<dbReference type="PRINTS" id="PR00039">
    <property type="entry name" value="HTHLYSR"/>
</dbReference>
<keyword evidence="7" id="KW-1185">Reference proteome</keyword>
<evidence type="ECO:0000256" key="2">
    <source>
        <dbReference type="ARBA" id="ARBA00023015"/>
    </source>
</evidence>
<dbReference type="PANTHER" id="PTHR30537:SF26">
    <property type="entry name" value="GLYCINE CLEAVAGE SYSTEM TRANSCRIPTIONAL ACTIVATOR"/>
    <property type="match status" value="1"/>
</dbReference>
<keyword evidence="4" id="KW-0804">Transcription</keyword>
<dbReference type="InterPro" id="IPR005119">
    <property type="entry name" value="LysR_subst-bd"/>
</dbReference>
<dbReference type="SUPFAM" id="SSF46785">
    <property type="entry name" value="Winged helix' DNA-binding domain"/>
    <property type="match status" value="1"/>
</dbReference>
<dbReference type="InterPro" id="IPR036388">
    <property type="entry name" value="WH-like_DNA-bd_sf"/>
</dbReference>
<dbReference type="InterPro" id="IPR058163">
    <property type="entry name" value="LysR-type_TF_proteobact-type"/>
</dbReference>
<name>A0ABZ1UTM9_9BURK</name>
<dbReference type="CDD" id="cd08432">
    <property type="entry name" value="PBP2_GcdR_TrpI_HvrB_AmpR_like"/>
    <property type="match status" value="1"/>
</dbReference>
<dbReference type="InterPro" id="IPR000847">
    <property type="entry name" value="LysR_HTH_N"/>
</dbReference>
<evidence type="ECO:0000256" key="1">
    <source>
        <dbReference type="ARBA" id="ARBA00009437"/>
    </source>
</evidence>
<proteinExistence type="inferred from homology"/>
<dbReference type="PROSITE" id="PS50931">
    <property type="entry name" value="HTH_LYSR"/>
    <property type="match status" value="1"/>
</dbReference>
<dbReference type="Proteomes" id="UP000321323">
    <property type="component" value="Chromosome"/>
</dbReference>
<evidence type="ECO:0000259" key="5">
    <source>
        <dbReference type="PROSITE" id="PS50931"/>
    </source>
</evidence>
<keyword evidence="2" id="KW-0805">Transcription regulation</keyword>
<sequence length="323" mass="36376">MQSSLDADGYLLEGAGTRGRPLRSLSGLIDFDSAARWGSFTLAAQELHKTPAAISLQVKQLEETVGFALFVRHPRHIALTEKGEELARTVAQVLRELRTKVDSLRGGQDEHMLRISTTHSFALKWLAPNIGRFTDLHPELDIRIESSDRLVDLEREEHDLAIRHCVTRDHPGVLFEEHMVIAYSPALLRQGETELTLADLTRFPLLYEDTTEYWARILRANDALQGPYDFSRSFSHYGVLTQAAVAGQGIALVAYSIAHDDIRKGALRLIRANSVPYPRGYCFIVAPHKAERPKVVQFRAWLQGEMAAMTRALEESRGQTRRV</sequence>
<dbReference type="Gene3D" id="1.10.10.10">
    <property type="entry name" value="Winged helix-like DNA-binding domain superfamily/Winged helix DNA-binding domain"/>
    <property type="match status" value="1"/>
</dbReference>
<evidence type="ECO:0000256" key="4">
    <source>
        <dbReference type="ARBA" id="ARBA00023163"/>
    </source>
</evidence>
<evidence type="ECO:0000313" key="6">
    <source>
        <dbReference type="EMBL" id="WUR16091.1"/>
    </source>
</evidence>
<gene>
    <name evidence="6" type="ORF">E7V67_013605</name>
</gene>
<dbReference type="EMBL" id="CP136508">
    <property type="protein sequence ID" value="WUR16091.1"/>
    <property type="molecule type" value="Genomic_DNA"/>
</dbReference>
<dbReference type="Gene3D" id="3.40.190.10">
    <property type="entry name" value="Periplasmic binding protein-like II"/>
    <property type="match status" value="2"/>
</dbReference>
<keyword evidence="3" id="KW-0238">DNA-binding</keyword>
<protein>
    <submittedName>
        <fullName evidence="6">LysR substrate-binding domain-containing protein</fullName>
    </submittedName>
</protein>
<feature type="domain" description="HTH lysR-type" evidence="5">
    <location>
        <begin position="23"/>
        <end position="80"/>
    </location>
</feature>
<accession>A0ABZ1UTM9</accession>
<reference evidence="6 7" key="1">
    <citation type="journal article" date="2019" name="Int. J. Syst. Evol. Microbiol.">
        <title>The Draft Whole-Genome Sequence of the Antibiotic Producer Empedobacter haloabium ATCC 31962 Provides Indications for Its Taxonomic Reclassification.</title>
        <authorList>
            <person name="Miess H."/>
            <person name="Arlt P."/>
            <person name="Apel A.K."/>
            <person name="Weber T."/>
            <person name="Nieselt K."/>
            <person name="Hanssen F."/>
            <person name="Czemmel S."/>
            <person name="Nahnsen S."/>
            <person name="Gross H."/>
        </authorList>
    </citation>
    <scope>NUCLEOTIDE SEQUENCE [LARGE SCALE GENOMIC DNA]</scope>
    <source>
        <strain evidence="6 7">ATCC 31962</strain>
    </source>
</reference>
<dbReference type="SUPFAM" id="SSF53850">
    <property type="entry name" value="Periplasmic binding protein-like II"/>
    <property type="match status" value="1"/>
</dbReference>
<dbReference type="Pfam" id="PF03466">
    <property type="entry name" value="LysR_substrate"/>
    <property type="match status" value="1"/>
</dbReference>
<dbReference type="PANTHER" id="PTHR30537">
    <property type="entry name" value="HTH-TYPE TRANSCRIPTIONAL REGULATOR"/>
    <property type="match status" value="1"/>
</dbReference>
<comment type="similarity">
    <text evidence="1">Belongs to the LysR transcriptional regulatory family.</text>
</comment>
<dbReference type="InterPro" id="IPR036390">
    <property type="entry name" value="WH_DNA-bd_sf"/>
</dbReference>
<evidence type="ECO:0000313" key="7">
    <source>
        <dbReference type="Proteomes" id="UP000321323"/>
    </source>
</evidence>
<dbReference type="Pfam" id="PF00126">
    <property type="entry name" value="HTH_1"/>
    <property type="match status" value="1"/>
</dbReference>